<comment type="similarity">
    <text evidence="2 9">Belongs to the aspartokinase family.</text>
</comment>
<evidence type="ECO:0000256" key="5">
    <source>
        <dbReference type="ARBA" id="ARBA00022777"/>
    </source>
</evidence>
<feature type="binding site" evidence="8">
    <location>
        <position position="43"/>
    </location>
    <ligand>
        <name>substrate</name>
    </ligand>
</feature>
<evidence type="ECO:0000313" key="12">
    <source>
        <dbReference type="EMBL" id="MBL0766790.1"/>
    </source>
</evidence>
<dbReference type="Gene3D" id="3.40.1160.10">
    <property type="entry name" value="Acetylglutamate kinase-like"/>
    <property type="match status" value="1"/>
</dbReference>
<dbReference type="InterPro" id="IPR036393">
    <property type="entry name" value="AceGlu_kinase-like_sf"/>
</dbReference>
<evidence type="ECO:0000259" key="11">
    <source>
        <dbReference type="Pfam" id="PF00696"/>
    </source>
</evidence>
<dbReference type="Pfam" id="PF00696">
    <property type="entry name" value="AA_kinase"/>
    <property type="match status" value="1"/>
</dbReference>
<reference evidence="12" key="1">
    <citation type="submission" date="2021-01" db="EMBL/GenBank/DDBJ databases">
        <title>Marivirga sp. nov., isolated from intertidal surface sediments.</title>
        <authorList>
            <person name="Zhang M."/>
        </authorList>
    </citation>
    <scope>NUCLEOTIDE SEQUENCE</scope>
    <source>
        <strain evidence="12">SM1354</strain>
    </source>
</reference>
<evidence type="ECO:0000313" key="13">
    <source>
        <dbReference type="Proteomes" id="UP000642920"/>
    </source>
</evidence>
<dbReference type="PANTHER" id="PTHR21499">
    <property type="entry name" value="ASPARTATE KINASE"/>
    <property type="match status" value="1"/>
</dbReference>
<dbReference type="GO" id="GO:0009090">
    <property type="term" value="P:homoserine biosynthetic process"/>
    <property type="evidence" value="ECO:0007669"/>
    <property type="project" value="TreeGrafter"/>
</dbReference>
<dbReference type="GO" id="GO:0005524">
    <property type="term" value="F:ATP binding"/>
    <property type="evidence" value="ECO:0007669"/>
    <property type="project" value="UniProtKB-KW"/>
</dbReference>
<feature type="binding site" evidence="8">
    <location>
        <begin position="5"/>
        <end position="8"/>
    </location>
    <ligand>
        <name>ATP</name>
        <dbReference type="ChEBI" id="CHEBI:30616"/>
    </ligand>
</feature>
<dbReference type="RefSeq" id="WP_201923713.1">
    <property type="nucleotide sequence ID" value="NZ_JAERQG010000004.1"/>
</dbReference>
<dbReference type="AlphaFoldDB" id="A0A937DKC2"/>
<evidence type="ECO:0000256" key="6">
    <source>
        <dbReference type="ARBA" id="ARBA00022840"/>
    </source>
</evidence>
<dbReference type="InterPro" id="IPR001341">
    <property type="entry name" value="Asp_kinase"/>
</dbReference>
<dbReference type="CDD" id="cd04243">
    <property type="entry name" value="AAK_AK-HSDH-like"/>
    <property type="match status" value="1"/>
</dbReference>
<dbReference type="GO" id="GO:0005829">
    <property type="term" value="C:cytosol"/>
    <property type="evidence" value="ECO:0007669"/>
    <property type="project" value="TreeGrafter"/>
</dbReference>
<dbReference type="GO" id="GO:0004072">
    <property type="term" value="F:aspartate kinase activity"/>
    <property type="evidence" value="ECO:0007669"/>
    <property type="project" value="UniProtKB-EC"/>
</dbReference>
<keyword evidence="3 9" id="KW-0808">Transferase</keyword>
<evidence type="ECO:0000256" key="2">
    <source>
        <dbReference type="ARBA" id="ARBA00010122"/>
    </source>
</evidence>
<evidence type="ECO:0000256" key="3">
    <source>
        <dbReference type="ARBA" id="ARBA00022679"/>
    </source>
</evidence>
<dbReference type="EMBL" id="JAERQG010000004">
    <property type="protein sequence ID" value="MBL0766790.1"/>
    <property type="molecule type" value="Genomic_DNA"/>
</dbReference>
<dbReference type="Proteomes" id="UP000642920">
    <property type="component" value="Unassembled WGS sequence"/>
</dbReference>
<organism evidence="12 13">
    <name type="scientific">Marivirga atlantica</name>
    <dbReference type="NCBI Taxonomy" id="1548457"/>
    <lineage>
        <taxon>Bacteria</taxon>
        <taxon>Pseudomonadati</taxon>
        <taxon>Bacteroidota</taxon>
        <taxon>Cytophagia</taxon>
        <taxon>Cytophagales</taxon>
        <taxon>Marivirgaceae</taxon>
        <taxon>Marivirga</taxon>
    </lineage>
</organism>
<proteinExistence type="inferred from homology"/>
<comment type="pathway">
    <text evidence="1 10">Amino-acid biosynthesis; L-lysine biosynthesis via DAP pathway; (S)-tetrahydrodipicolinate from L-aspartate: step 1/4.</text>
</comment>
<dbReference type="PIRSF" id="PIRSF000726">
    <property type="entry name" value="Asp_kin"/>
    <property type="match status" value="1"/>
</dbReference>
<sequence length="419" mass="47076">MQVFKFGGASIKDAAAIKNMTNILTHYKGQKLVVVVSAMGKTTNKLEAILKNFLQSDDRYKDLIESLYIEHKLIADALFQHPQAITDNIAELFDDLKSTLLNIEKDDINKLYDQIISYGERLSSTIISQHLLNSSLPTVRLNAFDVIKTDDTYREGVVNWSTSQELIVQKVEEYHKSADIILTQGFIGSNSSGNITTLGREGSDFTAAIYAYCLNAKSVTIWKDVPGILNADPKKIPGATLYHELSYQEAAEMTYYGASVIHPKTIKPLANKSIPLNVRSFTNPEAKGTVIHDCDIAHIEPCIIMKENQCLITFRVTDFTFISEGNISKIFAALSSHHIKINMMQNSAISFSICVNDDDYKLTPFIKSLKSDFDILYNNKLSLITIKNYQEGLIGSLKGERKVYLEQRTRKNYQMVLGM</sequence>
<dbReference type="InterPro" id="IPR005260">
    <property type="entry name" value="Asp_kin_monofn"/>
</dbReference>
<evidence type="ECO:0000256" key="9">
    <source>
        <dbReference type="RuleBase" id="RU003448"/>
    </source>
</evidence>
<evidence type="ECO:0000256" key="10">
    <source>
        <dbReference type="RuleBase" id="RU004249"/>
    </source>
</evidence>
<comment type="pathway">
    <text evidence="10">Amino-acid biosynthesis; L-methionine biosynthesis via de novo pathway; L-homoserine from L-aspartate: step 1/3.</text>
</comment>
<dbReference type="SUPFAM" id="SSF55021">
    <property type="entry name" value="ACT-like"/>
    <property type="match status" value="1"/>
</dbReference>
<keyword evidence="6 8" id="KW-0067">ATP-binding</keyword>
<evidence type="ECO:0000256" key="1">
    <source>
        <dbReference type="ARBA" id="ARBA00004766"/>
    </source>
</evidence>
<keyword evidence="10" id="KW-0028">Amino-acid biosynthesis</keyword>
<dbReference type="GO" id="GO:0009089">
    <property type="term" value="P:lysine biosynthetic process via diaminopimelate"/>
    <property type="evidence" value="ECO:0007669"/>
    <property type="project" value="InterPro"/>
</dbReference>
<feature type="binding site" evidence="8">
    <location>
        <position position="120"/>
    </location>
    <ligand>
        <name>substrate</name>
    </ligand>
</feature>
<dbReference type="SUPFAM" id="SSF53633">
    <property type="entry name" value="Carbamate kinase-like"/>
    <property type="match status" value="1"/>
</dbReference>
<comment type="catalytic activity">
    <reaction evidence="7 9">
        <text>L-aspartate + ATP = 4-phospho-L-aspartate + ADP</text>
        <dbReference type="Rhea" id="RHEA:23776"/>
        <dbReference type="ChEBI" id="CHEBI:29991"/>
        <dbReference type="ChEBI" id="CHEBI:30616"/>
        <dbReference type="ChEBI" id="CHEBI:57535"/>
        <dbReference type="ChEBI" id="CHEBI:456216"/>
        <dbReference type="EC" id="2.7.2.4"/>
    </reaction>
</comment>
<gene>
    <name evidence="12" type="ORF">JKP34_16095</name>
</gene>
<keyword evidence="5 9" id="KW-0418">Kinase</keyword>
<comment type="pathway">
    <text evidence="10">Amino-acid biosynthesis; L-threonine biosynthesis; L-threonine from L-aspartate: step 1/5.</text>
</comment>
<protein>
    <recommendedName>
        <fullName evidence="9">Aspartokinase</fullName>
        <ecNumber evidence="9">2.7.2.4</ecNumber>
    </recommendedName>
</protein>
<dbReference type="InterPro" id="IPR001048">
    <property type="entry name" value="Asp/Glu/Uridylate_kinase"/>
</dbReference>
<dbReference type="InterPro" id="IPR045865">
    <property type="entry name" value="ACT-like_dom_sf"/>
</dbReference>
<dbReference type="PANTHER" id="PTHR21499:SF59">
    <property type="entry name" value="ASPARTOKINASE"/>
    <property type="match status" value="1"/>
</dbReference>
<dbReference type="EC" id="2.7.2.4" evidence="9"/>
<accession>A0A937DKC2</accession>
<evidence type="ECO:0000256" key="7">
    <source>
        <dbReference type="ARBA" id="ARBA00047872"/>
    </source>
</evidence>
<dbReference type="NCBIfam" id="TIGR00657">
    <property type="entry name" value="asp_kinases"/>
    <property type="match status" value="1"/>
</dbReference>
<dbReference type="InterPro" id="IPR042199">
    <property type="entry name" value="AsparK_Bifunc_asparK/hSer_DH"/>
</dbReference>
<comment type="caution">
    <text evidence="12">The sequence shown here is derived from an EMBL/GenBank/DDBJ whole genome shotgun (WGS) entry which is preliminary data.</text>
</comment>
<evidence type="ECO:0000256" key="4">
    <source>
        <dbReference type="ARBA" id="ARBA00022741"/>
    </source>
</evidence>
<keyword evidence="13" id="KW-1185">Reference proteome</keyword>
<dbReference type="Gene3D" id="1.20.120.1320">
    <property type="entry name" value="Aspartokinase, catalytic domain"/>
    <property type="match status" value="1"/>
</dbReference>
<evidence type="ECO:0000256" key="8">
    <source>
        <dbReference type="PIRSR" id="PIRSR000726-1"/>
    </source>
</evidence>
<name>A0A937DKC2_9BACT</name>
<keyword evidence="4 8" id="KW-0547">Nucleotide-binding</keyword>
<feature type="domain" description="Aspartate/glutamate/uridylate kinase" evidence="11">
    <location>
        <begin position="2"/>
        <end position="279"/>
    </location>
</feature>